<organism evidence="9 10">
    <name type="scientific">Roseospira visakhapatnamensis</name>
    <dbReference type="NCBI Taxonomy" id="390880"/>
    <lineage>
        <taxon>Bacteria</taxon>
        <taxon>Pseudomonadati</taxon>
        <taxon>Pseudomonadota</taxon>
        <taxon>Alphaproteobacteria</taxon>
        <taxon>Rhodospirillales</taxon>
        <taxon>Rhodospirillaceae</taxon>
        <taxon>Roseospira</taxon>
    </lineage>
</organism>
<evidence type="ECO:0000256" key="4">
    <source>
        <dbReference type="ARBA" id="ARBA00022840"/>
    </source>
</evidence>
<keyword evidence="2" id="KW-0436">Ligase</keyword>
<dbReference type="InterPro" id="IPR011761">
    <property type="entry name" value="ATP-grasp"/>
</dbReference>
<dbReference type="Pfam" id="PF13607">
    <property type="entry name" value="Succ_CoA_lig"/>
    <property type="match status" value="1"/>
</dbReference>
<dbReference type="Gene3D" id="3.30.1490.20">
    <property type="entry name" value="ATP-grasp fold, A domain"/>
    <property type="match status" value="1"/>
</dbReference>
<evidence type="ECO:0000256" key="5">
    <source>
        <dbReference type="ARBA" id="ARBA00060888"/>
    </source>
</evidence>
<gene>
    <name evidence="9" type="ORF">GGD89_000609</name>
</gene>
<keyword evidence="10" id="KW-1185">Reference proteome</keyword>
<dbReference type="InterPro" id="IPR016102">
    <property type="entry name" value="Succinyl-CoA_synth-like"/>
</dbReference>
<dbReference type="InterPro" id="IPR000182">
    <property type="entry name" value="GNAT_dom"/>
</dbReference>
<dbReference type="Gene3D" id="3.40.630.30">
    <property type="match status" value="1"/>
</dbReference>
<dbReference type="GO" id="GO:0006099">
    <property type="term" value="P:tricarboxylic acid cycle"/>
    <property type="evidence" value="ECO:0007669"/>
    <property type="project" value="UniProtKB-KW"/>
</dbReference>
<dbReference type="PANTHER" id="PTHR43334:SF1">
    <property type="entry name" value="3-HYDROXYPROPIONATE--COA LIGASE [ADP-FORMING]"/>
    <property type="match status" value="1"/>
</dbReference>
<dbReference type="InterPro" id="IPR051538">
    <property type="entry name" value="Acyl-CoA_Synth/Transferase"/>
</dbReference>
<sequence length="911" mass="98675">MSTRNLEYLFAPRSIAVVGASNRPQTVGFVVMRNLLQGGFEGPIMPVNPKSKAIAGVLAYSSVDTLPMAPDMAVVMTPPHIVPATIDGLGKRGCKAAIVITAGLKAIKNADGTTAEDDMLKAAGAYGMRLLGPNCVGLLVPGVNMNASFIHEPAKPGKVAFVSQSGALCTAVLDWASPRGIGFSHFVSLGDKADVDFGDTIDYLGTHPEVRAILLYVEAVRDARKFISAARAASRNKPVLAIKSGRVAEGAQAAASHTGALAGADHIYEAAFQRAGILRVYTLEELFQAVETLAHQRRLVGERLAVLTNGGGIGVMAVDDLIDIGGSLASLSDETIGKLDKVLPATWSRGNPVDIIGDAPGSRYTDAMDVLFQAPEVDSVLVMHAPTAISSPNEIAEKVIAVSGRHKRAHLSTCFVGEGAVTEARRRFAAASIPTYHTPDQAVRAFMHTVAFERNRKILMETPPSMPVEFTPAATSARLVMDNSIRAGRLIMNEPDAKAVFAAYGIPTVETHIARGPEEAGEVARRMGCPVVVKILSPDITHKSDVGGVVLDLNTPEETEQAAHNIMQRVATTYPDARIDGFTVQKMMRRPGAHELIVGVATDPVFGVIILFGEGGTAVEVIGDRAVTLPPLNMQLARSLIENTRIYKLLKGYRDRPPADLDAICLTLIKVSQMVINTPEIVELDINPLFADSDGVLAVDARIRLDPEQTRGPHRIAIRPYPKELEERFTMNDGKVALLRPIRPEDEPKHYDFVSRLTPEDIRFRFFGLVKELPHDQMARLTQIDYAREMAFIARADTEGDGEEETLGVVRTVTDSNNDRTEFSIVVRSDLKGSGLGVALLEKMIRYCRSRGTNFMVGQVLKDNTRMLHFCQNLGFERVGMVEDDVVELILDLQNTPERSAHSGERTHPAP</sequence>
<protein>
    <submittedName>
        <fullName evidence="9">Acetyltransferase</fullName>
    </submittedName>
</protein>
<dbReference type="SMART" id="SM00881">
    <property type="entry name" value="CoA_binding"/>
    <property type="match status" value="1"/>
</dbReference>
<comment type="caution">
    <text evidence="9">The sequence shown here is derived from an EMBL/GenBank/DDBJ whole genome shotgun (WGS) entry which is preliminary data.</text>
</comment>
<dbReference type="Gene3D" id="3.40.50.261">
    <property type="entry name" value="Succinyl-CoA synthetase domains"/>
    <property type="match status" value="2"/>
</dbReference>
<name>A0A7W6RAL4_9PROT</name>
<dbReference type="SUPFAM" id="SSF52210">
    <property type="entry name" value="Succinyl-CoA synthetase domains"/>
    <property type="match status" value="2"/>
</dbReference>
<dbReference type="InterPro" id="IPR036291">
    <property type="entry name" value="NAD(P)-bd_dom_sf"/>
</dbReference>
<evidence type="ECO:0000256" key="2">
    <source>
        <dbReference type="ARBA" id="ARBA00022598"/>
    </source>
</evidence>
<dbReference type="PROSITE" id="PS51186">
    <property type="entry name" value="GNAT"/>
    <property type="match status" value="1"/>
</dbReference>
<feature type="domain" description="ATP-grasp" evidence="7">
    <location>
        <begin position="498"/>
        <end position="534"/>
    </location>
</feature>
<keyword evidence="9" id="KW-0808">Transferase</keyword>
<evidence type="ECO:0000259" key="7">
    <source>
        <dbReference type="PROSITE" id="PS50975"/>
    </source>
</evidence>
<dbReference type="Gene3D" id="3.40.50.720">
    <property type="entry name" value="NAD(P)-binding Rossmann-like Domain"/>
    <property type="match status" value="1"/>
</dbReference>
<dbReference type="InterPro" id="IPR013815">
    <property type="entry name" value="ATP_grasp_subdomain_1"/>
</dbReference>
<dbReference type="RefSeq" id="WP_184042622.1">
    <property type="nucleotide sequence ID" value="NZ_JACIGK010000003.1"/>
</dbReference>
<evidence type="ECO:0000256" key="3">
    <source>
        <dbReference type="ARBA" id="ARBA00022741"/>
    </source>
</evidence>
<reference evidence="9 10" key="1">
    <citation type="submission" date="2020-08" db="EMBL/GenBank/DDBJ databases">
        <title>Genome sequencing of Purple Non-Sulfur Bacteria from various extreme environments.</title>
        <authorList>
            <person name="Mayer M."/>
        </authorList>
    </citation>
    <scope>NUCLEOTIDE SEQUENCE [LARGE SCALE GENOMIC DNA]</scope>
    <source>
        <strain evidence="9 10">JA131</strain>
    </source>
</reference>
<dbReference type="AlphaFoldDB" id="A0A7W6RAL4"/>
<dbReference type="SUPFAM" id="SSF51735">
    <property type="entry name" value="NAD(P)-binding Rossmann-fold domains"/>
    <property type="match status" value="1"/>
</dbReference>
<keyword evidence="1" id="KW-0816">Tricarboxylic acid cycle</keyword>
<dbReference type="InterPro" id="IPR003781">
    <property type="entry name" value="CoA-bd"/>
</dbReference>
<dbReference type="SUPFAM" id="SSF56059">
    <property type="entry name" value="Glutathione synthetase ATP-binding domain-like"/>
    <property type="match status" value="1"/>
</dbReference>
<dbReference type="Pfam" id="PF13380">
    <property type="entry name" value="CoA_binding_2"/>
    <property type="match status" value="1"/>
</dbReference>
<keyword evidence="3 6" id="KW-0547">Nucleotide-binding</keyword>
<dbReference type="PROSITE" id="PS50975">
    <property type="entry name" value="ATP_GRASP"/>
    <property type="match status" value="1"/>
</dbReference>
<dbReference type="EMBL" id="JACIGK010000003">
    <property type="protein sequence ID" value="MBB4264998.1"/>
    <property type="molecule type" value="Genomic_DNA"/>
</dbReference>
<dbReference type="InterPro" id="IPR043938">
    <property type="entry name" value="Ligase_CoA_dom"/>
</dbReference>
<dbReference type="GO" id="GO:0016747">
    <property type="term" value="F:acyltransferase activity, transferring groups other than amino-acyl groups"/>
    <property type="evidence" value="ECO:0007669"/>
    <property type="project" value="InterPro"/>
</dbReference>
<feature type="domain" description="N-acetyltransferase" evidence="8">
    <location>
        <begin position="737"/>
        <end position="894"/>
    </location>
</feature>
<evidence type="ECO:0000256" key="1">
    <source>
        <dbReference type="ARBA" id="ARBA00022532"/>
    </source>
</evidence>
<dbReference type="FunFam" id="3.30.1490.20:FF:000020">
    <property type="entry name" value="Protein lysine acetyltransferase"/>
    <property type="match status" value="1"/>
</dbReference>
<evidence type="ECO:0000313" key="10">
    <source>
        <dbReference type="Proteomes" id="UP000554286"/>
    </source>
</evidence>
<dbReference type="SUPFAM" id="SSF55729">
    <property type="entry name" value="Acyl-CoA N-acyltransferases (Nat)"/>
    <property type="match status" value="1"/>
</dbReference>
<dbReference type="InterPro" id="IPR032875">
    <property type="entry name" value="Succ_CoA_lig_flav_dom"/>
</dbReference>
<dbReference type="GO" id="GO:0046872">
    <property type="term" value="F:metal ion binding"/>
    <property type="evidence" value="ECO:0007669"/>
    <property type="project" value="InterPro"/>
</dbReference>
<dbReference type="GO" id="GO:0005524">
    <property type="term" value="F:ATP binding"/>
    <property type="evidence" value="ECO:0007669"/>
    <property type="project" value="UniProtKB-UniRule"/>
</dbReference>
<dbReference type="Pfam" id="PF00583">
    <property type="entry name" value="Acetyltransf_1"/>
    <property type="match status" value="1"/>
</dbReference>
<accession>A0A7W6RAL4</accession>
<evidence type="ECO:0000259" key="8">
    <source>
        <dbReference type="PROSITE" id="PS51186"/>
    </source>
</evidence>
<dbReference type="PANTHER" id="PTHR43334">
    <property type="entry name" value="ACETATE--COA LIGASE [ADP-FORMING]"/>
    <property type="match status" value="1"/>
</dbReference>
<keyword evidence="4 6" id="KW-0067">ATP-binding</keyword>
<dbReference type="InterPro" id="IPR016181">
    <property type="entry name" value="Acyl_CoA_acyltransferase"/>
</dbReference>
<dbReference type="Pfam" id="PF13549">
    <property type="entry name" value="ATP-grasp_5"/>
    <property type="match status" value="1"/>
</dbReference>
<comment type="similarity">
    <text evidence="5">In the N-terminal section; belongs to the acetate CoA ligase alpha subunit family.</text>
</comment>
<proteinExistence type="inferred from homology"/>
<dbReference type="Proteomes" id="UP000554286">
    <property type="component" value="Unassembled WGS sequence"/>
</dbReference>
<evidence type="ECO:0000256" key="6">
    <source>
        <dbReference type="PROSITE-ProRule" id="PRU00409"/>
    </source>
</evidence>
<dbReference type="GO" id="GO:0043758">
    <property type="term" value="F:acetate-CoA ligase (ADP-forming) activity"/>
    <property type="evidence" value="ECO:0007669"/>
    <property type="project" value="InterPro"/>
</dbReference>
<dbReference type="Gene3D" id="3.30.470.20">
    <property type="entry name" value="ATP-grasp fold, B domain"/>
    <property type="match status" value="1"/>
</dbReference>
<evidence type="ECO:0000313" key="9">
    <source>
        <dbReference type="EMBL" id="MBB4264998.1"/>
    </source>
</evidence>
<dbReference type="Pfam" id="PF19045">
    <property type="entry name" value="Ligase_CoA_2"/>
    <property type="match status" value="1"/>
</dbReference>